<dbReference type="AlphaFoldDB" id="A0A438GZ01"/>
<gene>
    <name evidence="1" type="ORF">CK203_048058</name>
</gene>
<sequence length="153" mass="16677">MTLALDCAAEPPEKRINMKDVVTLRLLTALTDLTGVTAAACCCTSEVVVLLKLGFFLGFGRTALSLPLPLPLLALHDALFSKEHRDNPLFTAPGFTRGITTQGLPSNYFVLSSFCLHFSSCIMTCKCLLNCFEYVQLETVAAALLIIHAFYDV</sequence>
<protein>
    <submittedName>
        <fullName evidence="1">Uncharacterized protein</fullName>
    </submittedName>
</protein>
<comment type="caution">
    <text evidence="1">The sequence shown here is derived from an EMBL/GenBank/DDBJ whole genome shotgun (WGS) entry which is preliminary data.</text>
</comment>
<dbReference type="Proteomes" id="UP000288805">
    <property type="component" value="Unassembled WGS sequence"/>
</dbReference>
<accession>A0A438GZ01</accession>
<proteinExistence type="predicted"/>
<reference evidence="1 2" key="1">
    <citation type="journal article" date="2018" name="PLoS Genet.">
        <title>Population sequencing reveals clonal diversity and ancestral inbreeding in the grapevine cultivar Chardonnay.</title>
        <authorList>
            <person name="Roach M.J."/>
            <person name="Johnson D.L."/>
            <person name="Bohlmann J."/>
            <person name="van Vuuren H.J."/>
            <person name="Jones S.J."/>
            <person name="Pretorius I.S."/>
            <person name="Schmidt S.A."/>
            <person name="Borneman A.R."/>
        </authorList>
    </citation>
    <scope>NUCLEOTIDE SEQUENCE [LARGE SCALE GENOMIC DNA]</scope>
    <source>
        <strain evidence="2">cv. Chardonnay</strain>
        <tissue evidence="1">Leaf</tissue>
    </source>
</reference>
<evidence type="ECO:0000313" key="1">
    <source>
        <dbReference type="EMBL" id="RVW77413.1"/>
    </source>
</evidence>
<name>A0A438GZ01_VITVI</name>
<organism evidence="1 2">
    <name type="scientific">Vitis vinifera</name>
    <name type="common">Grape</name>
    <dbReference type="NCBI Taxonomy" id="29760"/>
    <lineage>
        <taxon>Eukaryota</taxon>
        <taxon>Viridiplantae</taxon>
        <taxon>Streptophyta</taxon>
        <taxon>Embryophyta</taxon>
        <taxon>Tracheophyta</taxon>
        <taxon>Spermatophyta</taxon>
        <taxon>Magnoliopsida</taxon>
        <taxon>eudicotyledons</taxon>
        <taxon>Gunneridae</taxon>
        <taxon>Pentapetalae</taxon>
        <taxon>rosids</taxon>
        <taxon>Vitales</taxon>
        <taxon>Vitaceae</taxon>
        <taxon>Viteae</taxon>
        <taxon>Vitis</taxon>
    </lineage>
</organism>
<evidence type="ECO:0000313" key="2">
    <source>
        <dbReference type="Proteomes" id="UP000288805"/>
    </source>
</evidence>
<dbReference type="EMBL" id="QGNW01000313">
    <property type="protein sequence ID" value="RVW77413.1"/>
    <property type="molecule type" value="Genomic_DNA"/>
</dbReference>